<dbReference type="CDD" id="cd01646">
    <property type="entry name" value="RT_Bac_retron_I"/>
    <property type="match status" value="1"/>
</dbReference>
<accession>A0ABV5H7K2</accession>
<evidence type="ECO:0000259" key="1">
    <source>
        <dbReference type="Pfam" id="PF00078"/>
    </source>
</evidence>
<dbReference type="InterPro" id="IPR000477">
    <property type="entry name" value="RT_dom"/>
</dbReference>
<dbReference type="Gene3D" id="3.60.110.10">
    <property type="entry name" value="Carbon-nitrogen hydrolase"/>
    <property type="match status" value="1"/>
</dbReference>
<dbReference type="Pfam" id="PF00078">
    <property type="entry name" value="RVT_1"/>
    <property type="match status" value="1"/>
</dbReference>
<dbReference type="SUPFAM" id="SSF56317">
    <property type="entry name" value="Carbon-nitrogen hydrolase"/>
    <property type="match status" value="1"/>
</dbReference>
<evidence type="ECO:0000313" key="3">
    <source>
        <dbReference type="Proteomes" id="UP001589562"/>
    </source>
</evidence>
<keyword evidence="2" id="KW-0808">Transferase</keyword>
<gene>
    <name evidence="2" type="ORF">ACFFVK_04690</name>
</gene>
<sequence>MYTLEDIELAYNKLKTYIYYDNAELLLRQKLVEFETDTKKDSDFHINWGISEPYSNKKDLLKNIFNVKEKTIESNLKIKFDRILDELNNFNEENQFIKYLYKSIDASFFPKKFKSNKNNIDENFITNKKTEEKYLLEKITAFIDVPIEIHLFSVMWIIKSGYKFDSELLDVCKGNRLLLNKEKTGVIKSSTLFKPYFSQYQQWRDESVSTAQDLLKNNKNALFINLDIKDYYHSTRIDLNLYFSNKDNDSVNIILKTVHQIYSNKLAKYQLPKDFSSELDEKSILPIGLLSSYVIANHYLNDFDKVMCKKYKPAYYGRYVDDILIVFSEPNDKEDTNSIYQDYKFDYDNYNKKIKEEFNFDIQYSDNSLTTVEKYLLQNLYPILKIIPENDSRIIKIDKYDSLYCQPDKTLMYYFYSEESDLVIDKLKQELNYRSSEFRDLPDDNENLGEFDKNAFYLNYTDSEGKIRTLKDYKENRYGLTVYLTNKILGAIKHKKNVSDDEIIKLLKVFKGQNCIEFYKIWEKIFTYLMVNDKPKEYVDFYFDCIEEILKIGKDESTFLKTKVKYISIIDSLINYLDNAHELVLSLNPKFISKDKKIFKNFEYRTNAIEAEYLYSFFSEITRSNSPWALRYRKTNMMRHHYVSIPLLNYTKESYEGEINLINYNFKIENYTIDEYLIENSPRPLKFWECTISQLFTDLKEKSLQISAGNLKTNIADLSIDQENEDEIHFLDTAFERFKLGNIKHKLKDIFEDSIDSYKNKFFEFSSGDQDELISIKTNSNLKNKLSKPKVSVANTFVNDKNILDALRNRPNISNERYQDLVDFLKSTRKNNSDIVVFPEFFIPIEILSSLVRYSEKNESLLITGLEHITVNNIAFNFVVTIMPINIDGYKDATVVFRLKNHYAPHEEDVIIGNHCLIPQTQYSRYHIFNWKNIYFSVFYCFELANIAHRSLIKNKIDLLVAVEYNKDLNYFSNLVESVSRDLHCYVIQVNSSHYGDTRISQPTETYKKDIVKLKGGENNVTVIGTIEIDKLREFQRKKYNLTKDDKSFKVLPPDFNPLNVIDRIKNKQS</sequence>
<dbReference type="Proteomes" id="UP001589562">
    <property type="component" value="Unassembled WGS sequence"/>
</dbReference>
<evidence type="ECO:0000313" key="2">
    <source>
        <dbReference type="EMBL" id="MFB9107868.1"/>
    </source>
</evidence>
<keyword evidence="3" id="KW-1185">Reference proteome</keyword>
<protein>
    <submittedName>
        <fullName evidence="2">Reverse transcriptase domain-containing protein</fullName>
    </submittedName>
</protein>
<keyword evidence="2" id="KW-0695">RNA-directed DNA polymerase</keyword>
<feature type="domain" description="Reverse transcriptase" evidence="1">
    <location>
        <begin position="207"/>
        <end position="340"/>
    </location>
</feature>
<dbReference type="InterPro" id="IPR036526">
    <property type="entry name" value="C-N_Hydrolase_sf"/>
</dbReference>
<organism evidence="2 3">
    <name type="scientific">Flavobacterium gyeonganense</name>
    <dbReference type="NCBI Taxonomy" id="1310418"/>
    <lineage>
        <taxon>Bacteria</taxon>
        <taxon>Pseudomonadati</taxon>
        <taxon>Bacteroidota</taxon>
        <taxon>Flavobacteriia</taxon>
        <taxon>Flavobacteriales</taxon>
        <taxon>Flavobacteriaceae</taxon>
        <taxon>Flavobacterium</taxon>
    </lineage>
</organism>
<keyword evidence="2" id="KW-0548">Nucleotidyltransferase</keyword>
<dbReference type="GO" id="GO:0003964">
    <property type="term" value="F:RNA-directed DNA polymerase activity"/>
    <property type="evidence" value="ECO:0007669"/>
    <property type="project" value="UniProtKB-KW"/>
</dbReference>
<dbReference type="EMBL" id="JBHMFE010000009">
    <property type="protein sequence ID" value="MFB9107868.1"/>
    <property type="molecule type" value="Genomic_DNA"/>
</dbReference>
<dbReference type="RefSeq" id="WP_278011211.1">
    <property type="nucleotide sequence ID" value="NZ_CP121112.1"/>
</dbReference>
<name>A0ABV5H7K2_9FLAO</name>
<proteinExistence type="predicted"/>
<comment type="caution">
    <text evidence="2">The sequence shown here is derived from an EMBL/GenBank/DDBJ whole genome shotgun (WGS) entry which is preliminary data.</text>
</comment>
<reference evidence="2 3" key="1">
    <citation type="submission" date="2024-09" db="EMBL/GenBank/DDBJ databases">
        <authorList>
            <person name="Sun Q."/>
            <person name="Mori K."/>
        </authorList>
    </citation>
    <scope>NUCLEOTIDE SEQUENCE [LARGE SCALE GENOMIC DNA]</scope>
    <source>
        <strain evidence="2 3">CECT 8365</strain>
    </source>
</reference>